<dbReference type="EMBL" id="CP144697">
    <property type="protein sequence ID" value="WVZ14965.1"/>
    <property type="molecule type" value="Genomic_DNA"/>
</dbReference>
<sequence>MESWVEVEERVKKLTVINHENPAMMLNATQHVSLLAVGNSPILAIHFGVRSSQATTFQVIDMNETSEVLTIARLDLLADPYVLMIMWMWSWILSSLTTLTTDENTVI</sequence>
<name>A0AAQ3NTB3_VIGMU</name>
<protein>
    <submittedName>
        <fullName evidence="1">Uncharacterized protein</fullName>
    </submittedName>
</protein>
<gene>
    <name evidence="1" type="ORF">V8G54_012531</name>
</gene>
<dbReference type="Proteomes" id="UP001374535">
    <property type="component" value="Chromosome 4"/>
</dbReference>
<reference evidence="1 2" key="1">
    <citation type="journal article" date="2023" name="Life. Sci Alliance">
        <title>Evolutionary insights into 3D genome organization and epigenetic landscape of Vigna mungo.</title>
        <authorList>
            <person name="Junaid A."/>
            <person name="Singh B."/>
            <person name="Bhatia S."/>
        </authorList>
    </citation>
    <scope>NUCLEOTIDE SEQUENCE [LARGE SCALE GENOMIC DNA]</scope>
    <source>
        <strain evidence="1">Urdbean</strain>
    </source>
</reference>
<dbReference type="AlphaFoldDB" id="A0AAQ3NTB3"/>
<evidence type="ECO:0000313" key="2">
    <source>
        <dbReference type="Proteomes" id="UP001374535"/>
    </source>
</evidence>
<keyword evidence="2" id="KW-1185">Reference proteome</keyword>
<accession>A0AAQ3NTB3</accession>
<proteinExistence type="predicted"/>
<organism evidence="1 2">
    <name type="scientific">Vigna mungo</name>
    <name type="common">Black gram</name>
    <name type="synonym">Phaseolus mungo</name>
    <dbReference type="NCBI Taxonomy" id="3915"/>
    <lineage>
        <taxon>Eukaryota</taxon>
        <taxon>Viridiplantae</taxon>
        <taxon>Streptophyta</taxon>
        <taxon>Embryophyta</taxon>
        <taxon>Tracheophyta</taxon>
        <taxon>Spermatophyta</taxon>
        <taxon>Magnoliopsida</taxon>
        <taxon>eudicotyledons</taxon>
        <taxon>Gunneridae</taxon>
        <taxon>Pentapetalae</taxon>
        <taxon>rosids</taxon>
        <taxon>fabids</taxon>
        <taxon>Fabales</taxon>
        <taxon>Fabaceae</taxon>
        <taxon>Papilionoideae</taxon>
        <taxon>50 kb inversion clade</taxon>
        <taxon>NPAAA clade</taxon>
        <taxon>indigoferoid/millettioid clade</taxon>
        <taxon>Phaseoleae</taxon>
        <taxon>Vigna</taxon>
    </lineage>
</organism>
<evidence type="ECO:0000313" key="1">
    <source>
        <dbReference type="EMBL" id="WVZ14965.1"/>
    </source>
</evidence>